<evidence type="ECO:0000313" key="1">
    <source>
        <dbReference type="EMBL" id="CAB4042701.1"/>
    </source>
</evidence>
<keyword evidence="2" id="KW-1185">Reference proteome</keyword>
<dbReference type="OrthoDB" id="2160826at2759"/>
<accession>A0A6S7KJJ0</accession>
<comment type="caution">
    <text evidence="1">The sequence shown here is derived from an EMBL/GenBank/DDBJ whole genome shotgun (WGS) entry which is preliminary data.</text>
</comment>
<reference evidence="1" key="1">
    <citation type="submission" date="2020-04" db="EMBL/GenBank/DDBJ databases">
        <authorList>
            <person name="Alioto T."/>
            <person name="Alioto T."/>
            <person name="Gomez Garrido J."/>
        </authorList>
    </citation>
    <scope>NUCLEOTIDE SEQUENCE</scope>
    <source>
        <strain evidence="1">A484AB</strain>
    </source>
</reference>
<proteinExistence type="predicted"/>
<gene>
    <name evidence="1" type="ORF">PACLA_8A078050</name>
</gene>
<dbReference type="EMBL" id="CACRXK020030641">
    <property type="protein sequence ID" value="CAB4042701.1"/>
    <property type="molecule type" value="Genomic_DNA"/>
</dbReference>
<sequence>QDELCFFRCLVALHRGCHSPNLERDTKRYNERYVHDDRFECVTLEELPELKKLYETAHSRLSIVQLCDEENEKKEFVVQLVQHSHRTAVASVINYEKCESAQQTQESI</sequence>
<organism evidence="1 2">
    <name type="scientific">Paramuricea clavata</name>
    <name type="common">Red gorgonian</name>
    <name type="synonym">Violescent sea-whip</name>
    <dbReference type="NCBI Taxonomy" id="317549"/>
    <lineage>
        <taxon>Eukaryota</taxon>
        <taxon>Metazoa</taxon>
        <taxon>Cnidaria</taxon>
        <taxon>Anthozoa</taxon>
        <taxon>Octocorallia</taxon>
        <taxon>Malacalcyonacea</taxon>
        <taxon>Plexauridae</taxon>
        <taxon>Paramuricea</taxon>
    </lineage>
</organism>
<protein>
    <submittedName>
        <fullName evidence="1">Uncharacterized protein</fullName>
    </submittedName>
</protein>
<name>A0A6S7KJJ0_PARCT</name>
<dbReference type="Proteomes" id="UP001152795">
    <property type="component" value="Unassembled WGS sequence"/>
</dbReference>
<evidence type="ECO:0000313" key="2">
    <source>
        <dbReference type="Proteomes" id="UP001152795"/>
    </source>
</evidence>
<dbReference type="AlphaFoldDB" id="A0A6S7KJJ0"/>
<feature type="non-terminal residue" evidence="1">
    <location>
        <position position="1"/>
    </location>
</feature>